<dbReference type="Proteomes" id="UP000050783">
    <property type="component" value="Unassembled WGS sequence"/>
</dbReference>
<evidence type="ECO:0000313" key="2">
    <source>
        <dbReference type="EMBL" id="CUH47018.1"/>
    </source>
</evidence>
<dbReference type="RefSeq" id="WP_233493365.1">
    <property type="nucleotide sequence ID" value="NZ_CYPU01000021.1"/>
</dbReference>
<feature type="region of interest" description="Disordered" evidence="1">
    <location>
        <begin position="29"/>
        <end position="52"/>
    </location>
</feature>
<dbReference type="EMBL" id="CYPU01000021">
    <property type="protein sequence ID" value="CUH47018.1"/>
    <property type="molecule type" value="Genomic_DNA"/>
</dbReference>
<gene>
    <name evidence="2" type="ORF">RUA4292_01185</name>
</gene>
<dbReference type="AlphaFoldDB" id="A0A0P1EBS8"/>
<dbReference type="GeneID" id="69258311"/>
<evidence type="ECO:0000256" key="1">
    <source>
        <dbReference type="SAM" id="MobiDB-lite"/>
    </source>
</evidence>
<accession>A0A0P1EBS8</accession>
<sequence>MQHLRELAPDHFRVGLESALRQRSGATLGHAPEAAIPETQMLQQFQGRNSTP</sequence>
<protein>
    <submittedName>
        <fullName evidence="2">Uncharacterized protein</fullName>
    </submittedName>
</protein>
<name>A0A0P1EBS8_9RHOB</name>
<evidence type="ECO:0000313" key="3">
    <source>
        <dbReference type="Proteomes" id="UP000050783"/>
    </source>
</evidence>
<reference evidence="2 3" key="1">
    <citation type="submission" date="2015-09" db="EMBL/GenBank/DDBJ databases">
        <authorList>
            <consortium name="Swine Surveillance"/>
        </authorList>
    </citation>
    <scope>NUCLEOTIDE SEQUENCE [LARGE SCALE GENOMIC DNA]</scope>
    <source>
        <strain evidence="2 3">CECT 4292</strain>
    </source>
</reference>
<proteinExistence type="predicted"/>
<organism evidence="2 3">
    <name type="scientific">Ruegeria atlantica</name>
    <dbReference type="NCBI Taxonomy" id="81569"/>
    <lineage>
        <taxon>Bacteria</taxon>
        <taxon>Pseudomonadati</taxon>
        <taxon>Pseudomonadota</taxon>
        <taxon>Alphaproteobacteria</taxon>
        <taxon>Rhodobacterales</taxon>
        <taxon>Roseobacteraceae</taxon>
        <taxon>Ruegeria</taxon>
    </lineage>
</organism>
<feature type="compositionally biased region" description="Polar residues" evidence="1">
    <location>
        <begin position="40"/>
        <end position="52"/>
    </location>
</feature>